<dbReference type="GO" id="GO:0045944">
    <property type="term" value="P:positive regulation of transcription by RNA polymerase II"/>
    <property type="evidence" value="ECO:0007669"/>
    <property type="project" value="TreeGrafter"/>
</dbReference>
<organism evidence="13 14">
    <name type="scientific">Senna tora</name>
    <dbReference type="NCBI Taxonomy" id="362788"/>
    <lineage>
        <taxon>Eukaryota</taxon>
        <taxon>Viridiplantae</taxon>
        <taxon>Streptophyta</taxon>
        <taxon>Embryophyta</taxon>
        <taxon>Tracheophyta</taxon>
        <taxon>Spermatophyta</taxon>
        <taxon>Magnoliopsida</taxon>
        <taxon>eudicotyledons</taxon>
        <taxon>Gunneridae</taxon>
        <taxon>Pentapetalae</taxon>
        <taxon>rosids</taxon>
        <taxon>fabids</taxon>
        <taxon>Fabales</taxon>
        <taxon>Fabaceae</taxon>
        <taxon>Caesalpinioideae</taxon>
        <taxon>Cassia clade</taxon>
        <taxon>Senna</taxon>
    </lineage>
</organism>
<dbReference type="GO" id="GO:0031490">
    <property type="term" value="F:chromatin DNA binding"/>
    <property type="evidence" value="ECO:0007669"/>
    <property type="project" value="TreeGrafter"/>
</dbReference>
<dbReference type="Pfam" id="PF02135">
    <property type="entry name" value="zf-TAZ"/>
    <property type="match status" value="1"/>
</dbReference>
<evidence type="ECO:0000256" key="7">
    <source>
        <dbReference type="ARBA" id="ARBA00022853"/>
    </source>
</evidence>
<keyword evidence="5" id="KW-0863">Zinc-finger</keyword>
<evidence type="ECO:0000256" key="1">
    <source>
        <dbReference type="ARBA" id="ARBA00004123"/>
    </source>
</evidence>
<dbReference type="Gene3D" id="1.20.1020.10">
    <property type="entry name" value="TAZ domain"/>
    <property type="match status" value="1"/>
</dbReference>
<dbReference type="OrthoDB" id="899at2759"/>
<proteinExistence type="predicted"/>
<comment type="catalytic activity">
    <reaction evidence="11">
        <text>L-lysyl-[protein] + acetyl-CoA = N(6)-acetyl-L-lysyl-[protein] + CoA + H(+)</text>
        <dbReference type="Rhea" id="RHEA:45948"/>
        <dbReference type="Rhea" id="RHEA-COMP:9752"/>
        <dbReference type="Rhea" id="RHEA-COMP:10731"/>
        <dbReference type="ChEBI" id="CHEBI:15378"/>
        <dbReference type="ChEBI" id="CHEBI:29969"/>
        <dbReference type="ChEBI" id="CHEBI:57287"/>
        <dbReference type="ChEBI" id="CHEBI:57288"/>
        <dbReference type="ChEBI" id="CHEBI:61930"/>
        <dbReference type="EC" id="2.3.1.48"/>
    </reaction>
</comment>
<dbReference type="PANTHER" id="PTHR13808:SF1">
    <property type="entry name" value="HISTONE ACETYLTRANSFERASE"/>
    <property type="match status" value="1"/>
</dbReference>
<name>A0A834WQ75_9FABA</name>
<protein>
    <recommendedName>
        <fullName evidence="2">histone acetyltransferase</fullName>
        <ecNumber evidence="2">2.3.1.48</ecNumber>
    </recommendedName>
</protein>
<keyword evidence="4" id="KW-0479">Metal-binding</keyword>
<keyword evidence="3 13" id="KW-0808">Transferase</keyword>
<dbReference type="PROSITE" id="PS50134">
    <property type="entry name" value="ZF_TAZ"/>
    <property type="match status" value="1"/>
</dbReference>
<keyword evidence="10" id="KW-0539">Nucleus</keyword>
<keyword evidence="7" id="KW-0156">Chromatin regulator</keyword>
<dbReference type="GO" id="GO:0003713">
    <property type="term" value="F:transcription coactivator activity"/>
    <property type="evidence" value="ECO:0007669"/>
    <property type="project" value="TreeGrafter"/>
</dbReference>
<dbReference type="PANTHER" id="PTHR13808">
    <property type="entry name" value="CBP/P300-RELATED"/>
    <property type="match status" value="1"/>
</dbReference>
<reference evidence="13" key="1">
    <citation type="submission" date="2020-09" db="EMBL/GenBank/DDBJ databases">
        <title>Genome-Enabled Discovery of Anthraquinone Biosynthesis in Senna tora.</title>
        <authorList>
            <person name="Kang S.-H."/>
            <person name="Pandey R.P."/>
            <person name="Lee C.-M."/>
            <person name="Sim J.-S."/>
            <person name="Jeong J.-T."/>
            <person name="Choi B.-S."/>
            <person name="Jung M."/>
            <person name="Ginzburg D."/>
            <person name="Zhao K."/>
            <person name="Won S.Y."/>
            <person name="Oh T.-J."/>
            <person name="Yu Y."/>
            <person name="Kim N.-H."/>
            <person name="Lee O.R."/>
            <person name="Lee T.-H."/>
            <person name="Bashyal P."/>
            <person name="Kim T.-S."/>
            <person name="Lee W.-H."/>
            <person name="Kawkins C."/>
            <person name="Kim C.-K."/>
            <person name="Kim J.S."/>
            <person name="Ahn B.O."/>
            <person name="Rhee S.Y."/>
            <person name="Sohng J.K."/>
        </authorList>
    </citation>
    <scope>NUCLEOTIDE SEQUENCE</scope>
    <source>
        <tissue evidence="13">Leaf</tissue>
    </source>
</reference>
<dbReference type="InterPro" id="IPR013178">
    <property type="entry name" value="Histone_AcTrfase_Rtt109/CBP"/>
</dbReference>
<keyword evidence="9" id="KW-0804">Transcription</keyword>
<dbReference type="Proteomes" id="UP000634136">
    <property type="component" value="Unassembled WGS sequence"/>
</dbReference>
<dbReference type="AlphaFoldDB" id="A0A834WQ75"/>
<comment type="subcellular location">
    <subcellularLocation>
        <location evidence="1">Nucleus</location>
    </subcellularLocation>
</comment>
<dbReference type="SMART" id="SM00551">
    <property type="entry name" value="ZnF_TAZ"/>
    <property type="match status" value="1"/>
</dbReference>
<dbReference type="InterPro" id="IPR000197">
    <property type="entry name" value="Znf_TAZ"/>
</dbReference>
<sequence>MENPGAKSTNPDAEKEEVMRGRVVEMRNLLDLVVHVSTCENAHSFNCVNRKCRKLMLLIHHVAKCETRSSGGCMLCKKLWFLLKCHAQVCKQSQSLCPVPHCRNIKEYLKVEDVSTSWRSEVMEHIIEEDNAAPVEVSTSAPDAHSSTNA</sequence>
<evidence type="ECO:0000256" key="4">
    <source>
        <dbReference type="ARBA" id="ARBA00022723"/>
    </source>
</evidence>
<keyword evidence="14" id="KW-1185">Reference proteome</keyword>
<dbReference type="GO" id="GO:0000123">
    <property type="term" value="C:histone acetyltransferase complex"/>
    <property type="evidence" value="ECO:0007669"/>
    <property type="project" value="TreeGrafter"/>
</dbReference>
<evidence type="ECO:0000256" key="11">
    <source>
        <dbReference type="ARBA" id="ARBA00048017"/>
    </source>
</evidence>
<dbReference type="GO" id="GO:0005634">
    <property type="term" value="C:nucleus"/>
    <property type="evidence" value="ECO:0007669"/>
    <property type="project" value="UniProtKB-SubCell"/>
</dbReference>
<gene>
    <name evidence="13" type="ORF">G2W53_020562</name>
</gene>
<evidence type="ECO:0000313" key="13">
    <source>
        <dbReference type="EMBL" id="KAF7829398.1"/>
    </source>
</evidence>
<keyword evidence="8" id="KW-0805">Transcription regulation</keyword>
<dbReference type="GO" id="GO:0005667">
    <property type="term" value="C:transcription regulator complex"/>
    <property type="evidence" value="ECO:0007669"/>
    <property type="project" value="TreeGrafter"/>
</dbReference>
<dbReference type="GO" id="GO:0008270">
    <property type="term" value="F:zinc ion binding"/>
    <property type="evidence" value="ECO:0007669"/>
    <property type="project" value="UniProtKB-KW"/>
</dbReference>
<comment type="caution">
    <text evidence="13">The sequence shown here is derived from an EMBL/GenBank/DDBJ whole genome shotgun (WGS) entry which is preliminary data.</text>
</comment>
<dbReference type="SUPFAM" id="SSF57933">
    <property type="entry name" value="TAZ domain"/>
    <property type="match status" value="1"/>
</dbReference>
<evidence type="ECO:0000256" key="8">
    <source>
        <dbReference type="ARBA" id="ARBA00023015"/>
    </source>
</evidence>
<evidence type="ECO:0000256" key="5">
    <source>
        <dbReference type="ARBA" id="ARBA00022771"/>
    </source>
</evidence>
<evidence type="ECO:0000256" key="6">
    <source>
        <dbReference type="ARBA" id="ARBA00022833"/>
    </source>
</evidence>
<keyword evidence="6" id="KW-0862">Zinc</keyword>
<dbReference type="GO" id="GO:0004402">
    <property type="term" value="F:histone acetyltransferase activity"/>
    <property type="evidence" value="ECO:0007669"/>
    <property type="project" value="InterPro"/>
</dbReference>
<evidence type="ECO:0000259" key="12">
    <source>
        <dbReference type="PROSITE" id="PS50134"/>
    </source>
</evidence>
<dbReference type="InterPro" id="IPR035898">
    <property type="entry name" value="TAZ_dom_sf"/>
</dbReference>
<evidence type="ECO:0000313" key="14">
    <source>
        <dbReference type="Proteomes" id="UP000634136"/>
    </source>
</evidence>
<evidence type="ECO:0000256" key="10">
    <source>
        <dbReference type="ARBA" id="ARBA00023242"/>
    </source>
</evidence>
<evidence type="ECO:0000256" key="9">
    <source>
        <dbReference type="ARBA" id="ARBA00023163"/>
    </source>
</evidence>
<accession>A0A834WQ75</accession>
<evidence type="ECO:0000256" key="3">
    <source>
        <dbReference type="ARBA" id="ARBA00022679"/>
    </source>
</evidence>
<feature type="domain" description="TAZ-type" evidence="12">
    <location>
        <begin position="12"/>
        <end position="105"/>
    </location>
</feature>
<dbReference type="EC" id="2.3.1.48" evidence="2"/>
<dbReference type="EMBL" id="JAAIUW010000006">
    <property type="protein sequence ID" value="KAF7829398.1"/>
    <property type="molecule type" value="Genomic_DNA"/>
</dbReference>
<evidence type="ECO:0000256" key="2">
    <source>
        <dbReference type="ARBA" id="ARBA00013184"/>
    </source>
</evidence>